<name>A0A0R3CQF1_9BRAD</name>
<dbReference type="Proteomes" id="UP000051380">
    <property type="component" value="Unassembled WGS sequence"/>
</dbReference>
<comment type="caution">
    <text evidence="1">The sequence shown here is derived from an EMBL/GenBank/DDBJ whole genome shotgun (WGS) entry which is preliminary data.</text>
</comment>
<gene>
    <name evidence="1" type="ORF">AOQ72_12130</name>
</gene>
<accession>A0A0R3CQF1</accession>
<sequence>MPHEDRSLVVIILSSSGAKGDAGEIAGSKVEDGYVLLNEFKDSGVVYQAALGNDADSTALAKRHLNFWWQTQDVWGSLEPPYRIA</sequence>
<evidence type="ECO:0000313" key="2">
    <source>
        <dbReference type="Proteomes" id="UP000051380"/>
    </source>
</evidence>
<organism evidence="1 2">
    <name type="scientific">Bradyrhizobium yuanmingense</name>
    <dbReference type="NCBI Taxonomy" id="108015"/>
    <lineage>
        <taxon>Bacteria</taxon>
        <taxon>Pseudomonadati</taxon>
        <taxon>Pseudomonadota</taxon>
        <taxon>Alphaproteobacteria</taxon>
        <taxon>Hyphomicrobiales</taxon>
        <taxon>Nitrobacteraceae</taxon>
        <taxon>Bradyrhizobium</taxon>
    </lineage>
</organism>
<proteinExistence type="predicted"/>
<reference evidence="1 2" key="1">
    <citation type="submission" date="2015-09" db="EMBL/GenBank/DDBJ databases">
        <title>Draft Genome Sequence of the Strain BR 3267 (Bradyrhizobium yuanmingense) recommended as inoculant for cowpea in Brazil.</title>
        <authorList>
            <person name="Simoes-Araujo J.L."/>
            <person name="Zilli J.E."/>
        </authorList>
    </citation>
    <scope>NUCLEOTIDE SEQUENCE [LARGE SCALE GENOMIC DNA]</scope>
    <source>
        <strain evidence="1 2">BR3267</strain>
    </source>
</reference>
<protein>
    <submittedName>
        <fullName evidence="1">Uncharacterized protein</fullName>
    </submittedName>
</protein>
<dbReference type="RefSeq" id="WP_057026697.1">
    <property type="nucleotide sequence ID" value="NZ_LJYF01000009.1"/>
</dbReference>
<evidence type="ECO:0000313" key="1">
    <source>
        <dbReference type="EMBL" id="KRP99906.1"/>
    </source>
</evidence>
<dbReference type="AlphaFoldDB" id="A0A0R3CQF1"/>
<dbReference type="EMBL" id="LJYF01000009">
    <property type="protein sequence ID" value="KRP99906.1"/>
    <property type="molecule type" value="Genomic_DNA"/>
</dbReference>
<dbReference type="OrthoDB" id="9905188at2"/>